<dbReference type="PANTHER" id="PTHR42928:SF5">
    <property type="entry name" value="BLR1237 PROTEIN"/>
    <property type="match status" value="1"/>
</dbReference>
<dbReference type="Gene3D" id="3.40.190.150">
    <property type="entry name" value="Bordetella uptake gene, domain 1"/>
    <property type="match status" value="1"/>
</dbReference>
<dbReference type="Pfam" id="PF03401">
    <property type="entry name" value="TctC"/>
    <property type="match status" value="1"/>
</dbReference>
<dbReference type="PROSITE" id="PS51318">
    <property type="entry name" value="TAT"/>
    <property type="match status" value="1"/>
</dbReference>
<evidence type="ECO:0000313" key="2">
    <source>
        <dbReference type="EMBL" id="CAA2100565.1"/>
    </source>
</evidence>
<gene>
    <name evidence="2" type="ORF">VVAX_00808</name>
</gene>
<dbReference type="RefSeq" id="WP_339088543.1">
    <property type="nucleotide sequence ID" value="NZ_LR743507.1"/>
</dbReference>
<dbReference type="PANTHER" id="PTHR42928">
    <property type="entry name" value="TRICARBOXYLATE-BINDING PROTEIN"/>
    <property type="match status" value="1"/>
</dbReference>
<dbReference type="SUPFAM" id="SSF53850">
    <property type="entry name" value="Periplasmic binding protein-like II"/>
    <property type="match status" value="1"/>
</dbReference>
<dbReference type="Gene3D" id="3.40.190.10">
    <property type="entry name" value="Periplasmic binding protein-like II"/>
    <property type="match status" value="1"/>
</dbReference>
<dbReference type="InterPro" id="IPR006311">
    <property type="entry name" value="TAT_signal"/>
</dbReference>
<dbReference type="InterPro" id="IPR042100">
    <property type="entry name" value="Bug_dom1"/>
</dbReference>
<reference evidence="2" key="1">
    <citation type="submission" date="2019-12" db="EMBL/GenBank/DDBJ databases">
        <authorList>
            <person name="Cremers G."/>
        </authorList>
    </citation>
    <scope>NUCLEOTIDE SEQUENCE</scope>
    <source>
        <strain evidence="2">Vvax</strain>
    </source>
</reference>
<evidence type="ECO:0008006" key="3">
    <source>
        <dbReference type="Google" id="ProtNLM"/>
    </source>
</evidence>
<dbReference type="CDD" id="cd13578">
    <property type="entry name" value="PBP2_Bug27"/>
    <property type="match status" value="1"/>
</dbReference>
<dbReference type="EMBL" id="LR743507">
    <property type="protein sequence ID" value="CAA2100565.1"/>
    <property type="molecule type" value="Genomic_DNA"/>
</dbReference>
<name>A0A679IKL7_VARPD</name>
<dbReference type="PIRSF" id="PIRSF017082">
    <property type="entry name" value="YflP"/>
    <property type="match status" value="1"/>
</dbReference>
<comment type="similarity">
    <text evidence="1">Belongs to the UPF0065 (bug) family.</text>
</comment>
<dbReference type="InterPro" id="IPR005064">
    <property type="entry name" value="BUG"/>
</dbReference>
<protein>
    <recommendedName>
        <fullName evidence="3">Tripartite tricarboxylate transporter substrate binding protein</fullName>
    </recommendedName>
</protein>
<organism evidence="2">
    <name type="scientific">Variovorax paradoxus</name>
    <dbReference type="NCBI Taxonomy" id="34073"/>
    <lineage>
        <taxon>Bacteria</taxon>
        <taxon>Pseudomonadati</taxon>
        <taxon>Pseudomonadota</taxon>
        <taxon>Betaproteobacteria</taxon>
        <taxon>Burkholderiales</taxon>
        <taxon>Comamonadaceae</taxon>
        <taxon>Variovorax</taxon>
    </lineage>
</organism>
<accession>A0A679IKL7</accession>
<dbReference type="AlphaFoldDB" id="A0A679IKL7"/>
<sequence>MNRRNALQRLGQLGALSAAAGTAMPFRALAQADKPVTIVVPYAPGGTTDMLGRLIAQQLGTALGRTVIVDNRPGAGTAIGASQVARAAPDGSTLLVATSTTLAINPWLYKKLSYDPAKDFAPVGMIGAVPLMVVVHPSVPAKTLAELVALAKSRPEALSYGSAGNGSPQHLGAEMFKFATSVNMTHVPYKGSALALTDLLGGQLQLMFTDIAPALQHVRTGKLRALAVTSRKRQPTFPDVPTVAESGVAGTADFEAVAWQSVVAPADTPKAAVERFNHEIARIVAQPALRQKLESEGFEPATPGSPGAGTPERLAAYIRSETERWGKVIRASGTTVD</sequence>
<evidence type="ECO:0000256" key="1">
    <source>
        <dbReference type="ARBA" id="ARBA00006987"/>
    </source>
</evidence>
<proteinExistence type="inferred from homology"/>